<reference evidence="3 4" key="1">
    <citation type="submission" date="2021-07" db="EMBL/GenBank/DDBJ databases">
        <title>Paenibacillus radiodurans sp. nov., isolated from the southeastern edge of Tengger Desert.</title>
        <authorList>
            <person name="Zhang G."/>
        </authorList>
    </citation>
    <scope>NUCLEOTIDE SEQUENCE [LARGE SCALE GENOMIC DNA]</scope>
    <source>
        <strain evidence="3 4">CCM 7311</strain>
    </source>
</reference>
<dbReference type="RefSeq" id="WP_210043826.1">
    <property type="nucleotide sequence ID" value="NZ_JBHLVU010000001.1"/>
</dbReference>
<dbReference type="PANTHER" id="PTHR45947">
    <property type="entry name" value="SULFOQUINOVOSYL TRANSFERASE SQD2"/>
    <property type="match status" value="1"/>
</dbReference>
<dbReference type="Pfam" id="PF00534">
    <property type="entry name" value="Glycos_transf_1"/>
    <property type="match status" value="1"/>
</dbReference>
<comment type="caution">
    <text evidence="3">The sequence shown here is derived from an EMBL/GenBank/DDBJ whole genome shotgun (WGS) entry which is preliminary data.</text>
</comment>
<feature type="domain" description="Glycosyl transferase family 1" evidence="1">
    <location>
        <begin position="242"/>
        <end position="397"/>
    </location>
</feature>
<organism evidence="3 4">
    <name type="scientific">Paenibacillus sepulcri</name>
    <dbReference type="NCBI Taxonomy" id="359917"/>
    <lineage>
        <taxon>Bacteria</taxon>
        <taxon>Bacillati</taxon>
        <taxon>Bacillota</taxon>
        <taxon>Bacilli</taxon>
        <taxon>Bacillales</taxon>
        <taxon>Paenibacillaceae</taxon>
        <taxon>Paenibacillus</taxon>
    </lineage>
</organism>
<feature type="domain" description="Glycosyltransferase subfamily 4-like N-terminal" evidence="2">
    <location>
        <begin position="30"/>
        <end position="226"/>
    </location>
</feature>
<evidence type="ECO:0000313" key="4">
    <source>
        <dbReference type="Proteomes" id="UP001519887"/>
    </source>
</evidence>
<dbReference type="EMBL" id="JAHZIK010000235">
    <property type="protein sequence ID" value="MBW7454691.1"/>
    <property type="molecule type" value="Genomic_DNA"/>
</dbReference>
<dbReference type="PANTHER" id="PTHR45947:SF13">
    <property type="entry name" value="TRANSFERASE"/>
    <property type="match status" value="1"/>
</dbReference>
<evidence type="ECO:0000259" key="2">
    <source>
        <dbReference type="Pfam" id="PF13439"/>
    </source>
</evidence>
<sequence>MRRNRTGKPARKKLLNILYIVHSFYPESYTGTEKFVFNMARSMQSKGHRVKVVTYSKGALESYPHAVGEVVYREYDHEGIPVLAYRHQHMDPADTFETGNPDLTLFAKKVIEMEKPDLIHFGHPMRAMEFMQTSALLGIKYVITLTDFWFICPKSTLLQTSNALCPGPEMGENCRIHCLLPDAQQRLGTHIPLLRSASKVISPSASLASLFQNSLPDLDVEVLNHGMKYETIRANERVYQAGDPLTLFYGGSLSPHKGVHLILEAMSMIPTDRLKLKIYGSGPSDYTELLEQAAAADNRAALCGLYSEEDIQQLYQEVDIAVVPSIWYENYPLVLHEALASRVPALVSDIGGMAEKVKDGFNGFTFRVGDAGHLAERILEILDNPMLLNEFKANMKQVQIPAIEEEAEAYERIYHSLVRSKVKSKRRKR</sequence>
<dbReference type="Gene3D" id="3.40.50.2000">
    <property type="entry name" value="Glycogen Phosphorylase B"/>
    <property type="match status" value="2"/>
</dbReference>
<dbReference type="GO" id="GO:0016757">
    <property type="term" value="F:glycosyltransferase activity"/>
    <property type="evidence" value="ECO:0007669"/>
    <property type="project" value="UniProtKB-KW"/>
</dbReference>
<accession>A0ABS7C1C0</accession>
<dbReference type="InterPro" id="IPR001296">
    <property type="entry name" value="Glyco_trans_1"/>
</dbReference>
<dbReference type="Pfam" id="PF13439">
    <property type="entry name" value="Glyco_transf_4"/>
    <property type="match status" value="1"/>
</dbReference>
<name>A0ABS7C1C0_9BACL</name>
<dbReference type="EC" id="2.4.-.-" evidence="3"/>
<evidence type="ECO:0000313" key="3">
    <source>
        <dbReference type="EMBL" id="MBW7454691.1"/>
    </source>
</evidence>
<proteinExistence type="predicted"/>
<gene>
    <name evidence="3" type="ORF">K0U00_11680</name>
</gene>
<evidence type="ECO:0000259" key="1">
    <source>
        <dbReference type="Pfam" id="PF00534"/>
    </source>
</evidence>
<dbReference type="Proteomes" id="UP001519887">
    <property type="component" value="Unassembled WGS sequence"/>
</dbReference>
<dbReference type="InterPro" id="IPR050194">
    <property type="entry name" value="Glycosyltransferase_grp1"/>
</dbReference>
<dbReference type="SUPFAM" id="SSF53756">
    <property type="entry name" value="UDP-Glycosyltransferase/glycogen phosphorylase"/>
    <property type="match status" value="1"/>
</dbReference>
<protein>
    <submittedName>
        <fullName evidence="3">Glycosyltransferase</fullName>
        <ecNumber evidence="3">2.4.-.-</ecNumber>
    </submittedName>
</protein>
<keyword evidence="4" id="KW-1185">Reference proteome</keyword>
<keyword evidence="3" id="KW-0328">Glycosyltransferase</keyword>
<dbReference type="InterPro" id="IPR028098">
    <property type="entry name" value="Glyco_trans_4-like_N"/>
</dbReference>
<keyword evidence="3" id="KW-0808">Transferase</keyword>